<dbReference type="PROSITE" id="PS50977">
    <property type="entry name" value="HTH_TETR_2"/>
    <property type="match status" value="1"/>
</dbReference>
<dbReference type="Pfam" id="PF17929">
    <property type="entry name" value="TetR_C_34"/>
    <property type="match status" value="1"/>
</dbReference>
<reference evidence="4 5" key="1">
    <citation type="submission" date="2020-08" db="EMBL/GenBank/DDBJ databases">
        <title>Genomic Encyclopedia of Type Strains, Phase IV (KMG-IV): sequencing the most valuable type-strain genomes for metagenomic binning, comparative biology and taxonomic classification.</title>
        <authorList>
            <person name="Goeker M."/>
        </authorList>
    </citation>
    <scope>NUCLEOTIDE SEQUENCE [LARGE SCALE GENOMIC DNA]</scope>
    <source>
        <strain evidence="4 5">DSM 103679</strain>
    </source>
</reference>
<evidence type="ECO:0000313" key="5">
    <source>
        <dbReference type="Proteomes" id="UP000578697"/>
    </source>
</evidence>
<evidence type="ECO:0000256" key="2">
    <source>
        <dbReference type="PROSITE-ProRule" id="PRU00335"/>
    </source>
</evidence>
<dbReference type="InterPro" id="IPR001647">
    <property type="entry name" value="HTH_TetR"/>
</dbReference>
<dbReference type="Gene3D" id="1.10.357.10">
    <property type="entry name" value="Tetracycline Repressor, domain 2"/>
    <property type="match status" value="1"/>
</dbReference>
<dbReference type="Pfam" id="PF00440">
    <property type="entry name" value="TetR_N"/>
    <property type="match status" value="1"/>
</dbReference>
<proteinExistence type="predicted"/>
<accession>A0A840SII8</accession>
<evidence type="ECO:0000256" key="1">
    <source>
        <dbReference type="ARBA" id="ARBA00023125"/>
    </source>
</evidence>
<protein>
    <submittedName>
        <fullName evidence="4">AcrR family transcriptional regulator</fullName>
    </submittedName>
</protein>
<gene>
    <name evidence="4" type="ORF">HNP77_002098</name>
</gene>
<dbReference type="SUPFAM" id="SSF46689">
    <property type="entry name" value="Homeodomain-like"/>
    <property type="match status" value="1"/>
</dbReference>
<keyword evidence="5" id="KW-1185">Reference proteome</keyword>
<dbReference type="GO" id="GO:0003677">
    <property type="term" value="F:DNA binding"/>
    <property type="evidence" value="ECO:0007669"/>
    <property type="project" value="UniProtKB-UniRule"/>
</dbReference>
<dbReference type="AlphaFoldDB" id="A0A840SII8"/>
<evidence type="ECO:0000259" key="3">
    <source>
        <dbReference type="PROSITE" id="PS50977"/>
    </source>
</evidence>
<dbReference type="InterPro" id="IPR009057">
    <property type="entry name" value="Homeodomain-like_sf"/>
</dbReference>
<evidence type="ECO:0000313" key="4">
    <source>
        <dbReference type="EMBL" id="MBB5219716.1"/>
    </source>
</evidence>
<organism evidence="4 5">
    <name type="scientific">Treponema rectale</name>
    <dbReference type="NCBI Taxonomy" id="744512"/>
    <lineage>
        <taxon>Bacteria</taxon>
        <taxon>Pseudomonadati</taxon>
        <taxon>Spirochaetota</taxon>
        <taxon>Spirochaetia</taxon>
        <taxon>Spirochaetales</taxon>
        <taxon>Treponemataceae</taxon>
        <taxon>Treponema</taxon>
    </lineage>
</organism>
<keyword evidence="1 2" id="KW-0238">DNA-binding</keyword>
<sequence length="218" mass="25182">MADLNSKAVFIRARSDEHKEERLSQIKEATAELFANCPYSEITLTTIAEKLGWSRANLYKYVTTKEEIFLEISAEKMAAYYGSLLSAFPEGNNFTPDVITEVWAGIVNANQDYMRYVSYLNPVIETNVTVERLAIFKKKYYDLAYTFRDRLAQMLGTSQDTAYKIQLDVLFYASSNAVCCYKNPLVQEALKQINITPPPMDFYKNMKDFIKMRLAWKE</sequence>
<dbReference type="InterPro" id="IPR041483">
    <property type="entry name" value="TetR_C_34"/>
</dbReference>
<name>A0A840SII8_9SPIR</name>
<dbReference type="Proteomes" id="UP000578697">
    <property type="component" value="Unassembled WGS sequence"/>
</dbReference>
<feature type="domain" description="HTH tetR-type" evidence="3">
    <location>
        <begin position="20"/>
        <end position="80"/>
    </location>
</feature>
<feature type="DNA-binding region" description="H-T-H motif" evidence="2">
    <location>
        <begin position="43"/>
        <end position="62"/>
    </location>
</feature>
<comment type="caution">
    <text evidence="4">The sequence shown here is derived from an EMBL/GenBank/DDBJ whole genome shotgun (WGS) entry which is preliminary data.</text>
</comment>
<dbReference type="EMBL" id="JACHFR010000003">
    <property type="protein sequence ID" value="MBB5219716.1"/>
    <property type="molecule type" value="Genomic_DNA"/>
</dbReference>
<dbReference type="RefSeq" id="WP_246428920.1">
    <property type="nucleotide sequence ID" value="NZ_JACHFR010000003.1"/>
</dbReference>